<feature type="domain" description="Amino acid transporter transmembrane" evidence="8">
    <location>
        <begin position="221"/>
        <end position="308"/>
    </location>
</feature>
<proteinExistence type="inferred from homology"/>
<comment type="similarity">
    <text evidence="2">Belongs to the amino acid/polyamine transporter 2 family.</text>
</comment>
<feature type="transmembrane region" description="Helical" evidence="7">
    <location>
        <begin position="381"/>
        <end position="402"/>
    </location>
</feature>
<feature type="compositionally biased region" description="Pro residues" evidence="6">
    <location>
        <begin position="34"/>
        <end position="43"/>
    </location>
</feature>
<dbReference type="OrthoDB" id="1684102at2759"/>
<feature type="transmembrane region" description="Helical" evidence="7">
    <location>
        <begin position="253"/>
        <end position="274"/>
    </location>
</feature>
<comment type="caution">
    <text evidence="9">The sequence shown here is derived from an EMBL/GenBank/DDBJ whole genome shotgun (WGS) entry which is preliminary data.</text>
</comment>
<feature type="compositionally biased region" description="Pro residues" evidence="6">
    <location>
        <begin position="110"/>
        <end position="120"/>
    </location>
</feature>
<keyword evidence="5 7" id="KW-0472">Membrane</keyword>
<gene>
    <name evidence="9" type="ORF">BC936DRAFT_142486</name>
</gene>
<keyword evidence="4 7" id="KW-1133">Transmembrane helix</keyword>
<feature type="transmembrane region" description="Helical" evidence="7">
    <location>
        <begin position="562"/>
        <end position="580"/>
    </location>
</feature>
<evidence type="ECO:0000256" key="6">
    <source>
        <dbReference type="SAM" id="MobiDB-lite"/>
    </source>
</evidence>
<comment type="subcellular location">
    <subcellularLocation>
        <location evidence="1">Membrane</location>
        <topology evidence="1">Multi-pass membrane protein</topology>
    </subcellularLocation>
</comment>
<dbReference type="EMBL" id="RBNI01002286">
    <property type="protein sequence ID" value="RUP49456.1"/>
    <property type="molecule type" value="Genomic_DNA"/>
</dbReference>
<evidence type="ECO:0000256" key="2">
    <source>
        <dbReference type="ARBA" id="ARBA00008066"/>
    </source>
</evidence>
<name>A0A433DF59_9FUNG</name>
<dbReference type="Proteomes" id="UP000268093">
    <property type="component" value="Unassembled WGS sequence"/>
</dbReference>
<reference evidence="9 10" key="1">
    <citation type="journal article" date="2018" name="New Phytol.">
        <title>Phylogenomics of Endogonaceae and evolution of mycorrhizas within Mucoromycota.</title>
        <authorList>
            <person name="Chang Y."/>
            <person name="Desiro A."/>
            <person name="Na H."/>
            <person name="Sandor L."/>
            <person name="Lipzen A."/>
            <person name="Clum A."/>
            <person name="Barry K."/>
            <person name="Grigoriev I.V."/>
            <person name="Martin F.M."/>
            <person name="Stajich J.E."/>
            <person name="Smith M.E."/>
            <person name="Bonito G."/>
            <person name="Spatafora J.W."/>
        </authorList>
    </citation>
    <scope>NUCLEOTIDE SEQUENCE [LARGE SCALE GENOMIC DNA]</scope>
    <source>
        <strain evidence="9 10">GMNB39</strain>
    </source>
</reference>
<dbReference type="PANTHER" id="PTHR22950:SF666">
    <property type="entry name" value="VACUOLAR AMINO ACID TRANSPORTER 4"/>
    <property type="match status" value="1"/>
</dbReference>
<feature type="region of interest" description="Disordered" evidence="6">
    <location>
        <begin position="21"/>
        <end position="48"/>
    </location>
</feature>
<sequence length="649" mass="71030">MSSPSLYDPPVSRKALIHAIRPHLPPQHLEPHPNNSPGPPSPVPYHLQGASITNDIYKMHNDLLTTTLPRSRSDISLASSHHPVSATDPVLDNVAKPGGFRRFFVHSLRPPTPTPDPAPTPAISQTSTYQSFPDQELFEEPPPGLPKRTRHFLEWLAINYIFDRFAGEDLSESEGEDGLSDDENLPYGQDDLRPPSRALSERAPLLRRRSSSMGEGLPQAKATTVKSFFLLLKAFIGTGILFLPKAFSNGGVIFSAVFLWFIAAVSMFAFLLLVQCKEVITGSFGDIGGTLYGKWMRMAVLFSIGLSQSLLLPSYPFLIWLHHVLHQIGFVCGGSIFIAENLQLVIKTITDGAVVIPSKTLLLIQALLLTPLVLIRNIARLSFTALLSDVLITFGLAVLVYYDVRKLLLPPSSSSNDPYPTSYQTLTPGPDIVWTINMTYYPVFIGTAVYSFEGIGLIIPIRDAMLHPDQFPLVLAGVMTLVALVLCLIGGLGYIAYGSAVQTIALSNLPPESLVSAIRCLYAFAIILSGPLTLFPATRIVEQAVFGHRTGKHDWRVKWQKNLLRIAVVAACMVVAYLGASDLDKFISLIGSVCCTPLSFIFPALFHLKAVARTRVERIADVALCVFGVIVMIFTMSVTAGEWAGAGWW</sequence>
<evidence type="ECO:0000256" key="7">
    <source>
        <dbReference type="SAM" id="Phobius"/>
    </source>
</evidence>
<feature type="transmembrane region" description="Helical" evidence="7">
    <location>
        <begin position="354"/>
        <end position="374"/>
    </location>
</feature>
<evidence type="ECO:0000313" key="10">
    <source>
        <dbReference type="Proteomes" id="UP000268093"/>
    </source>
</evidence>
<feature type="transmembrane region" description="Helical" evidence="7">
    <location>
        <begin position="440"/>
        <end position="461"/>
    </location>
</feature>
<dbReference type="AlphaFoldDB" id="A0A433DF59"/>
<keyword evidence="3 7" id="KW-0812">Transmembrane</keyword>
<feature type="domain" description="Amino acid transporter transmembrane" evidence="8">
    <location>
        <begin position="317"/>
        <end position="638"/>
    </location>
</feature>
<feature type="compositionally biased region" description="Polar residues" evidence="6">
    <location>
        <begin position="123"/>
        <end position="133"/>
    </location>
</feature>
<feature type="region of interest" description="Disordered" evidence="6">
    <location>
        <begin position="172"/>
        <end position="198"/>
    </location>
</feature>
<keyword evidence="10" id="KW-1185">Reference proteome</keyword>
<dbReference type="GO" id="GO:0015179">
    <property type="term" value="F:L-amino acid transmembrane transporter activity"/>
    <property type="evidence" value="ECO:0007669"/>
    <property type="project" value="TreeGrafter"/>
</dbReference>
<dbReference type="Pfam" id="PF01490">
    <property type="entry name" value="Aa_trans"/>
    <property type="match status" value="2"/>
</dbReference>
<dbReference type="PANTHER" id="PTHR22950">
    <property type="entry name" value="AMINO ACID TRANSPORTER"/>
    <property type="match status" value="1"/>
</dbReference>
<evidence type="ECO:0000256" key="5">
    <source>
        <dbReference type="ARBA" id="ARBA00023136"/>
    </source>
</evidence>
<evidence type="ECO:0000259" key="8">
    <source>
        <dbReference type="Pfam" id="PF01490"/>
    </source>
</evidence>
<dbReference type="GO" id="GO:0005774">
    <property type="term" value="C:vacuolar membrane"/>
    <property type="evidence" value="ECO:0007669"/>
    <property type="project" value="TreeGrafter"/>
</dbReference>
<evidence type="ECO:0000256" key="3">
    <source>
        <dbReference type="ARBA" id="ARBA00022692"/>
    </source>
</evidence>
<feature type="region of interest" description="Disordered" evidence="6">
    <location>
        <begin position="110"/>
        <end position="143"/>
    </location>
</feature>
<dbReference type="InterPro" id="IPR013057">
    <property type="entry name" value="AA_transpt_TM"/>
</dbReference>
<feature type="transmembrane region" description="Helical" evidence="7">
    <location>
        <begin position="586"/>
        <end position="608"/>
    </location>
</feature>
<feature type="compositionally biased region" description="Acidic residues" evidence="6">
    <location>
        <begin position="172"/>
        <end position="184"/>
    </location>
</feature>
<feature type="transmembrane region" description="Helical" evidence="7">
    <location>
        <begin position="620"/>
        <end position="640"/>
    </location>
</feature>
<feature type="transmembrane region" description="Helical" evidence="7">
    <location>
        <begin position="295"/>
        <end position="315"/>
    </location>
</feature>
<evidence type="ECO:0000256" key="4">
    <source>
        <dbReference type="ARBA" id="ARBA00022989"/>
    </source>
</evidence>
<feature type="transmembrane region" description="Helical" evidence="7">
    <location>
        <begin position="516"/>
        <end position="541"/>
    </location>
</feature>
<feature type="transmembrane region" description="Helical" evidence="7">
    <location>
        <begin position="473"/>
        <end position="496"/>
    </location>
</feature>
<organism evidence="9 10">
    <name type="scientific">Jimgerdemannia flammicorona</name>
    <dbReference type="NCBI Taxonomy" id="994334"/>
    <lineage>
        <taxon>Eukaryota</taxon>
        <taxon>Fungi</taxon>
        <taxon>Fungi incertae sedis</taxon>
        <taxon>Mucoromycota</taxon>
        <taxon>Mucoromycotina</taxon>
        <taxon>Endogonomycetes</taxon>
        <taxon>Endogonales</taxon>
        <taxon>Endogonaceae</taxon>
        <taxon>Jimgerdemannia</taxon>
    </lineage>
</organism>
<accession>A0A433DF59</accession>
<evidence type="ECO:0000256" key="1">
    <source>
        <dbReference type="ARBA" id="ARBA00004141"/>
    </source>
</evidence>
<protein>
    <submittedName>
        <fullName evidence="9">Transmembrane amino acid transporter protein-domain-containing protein</fullName>
    </submittedName>
</protein>
<evidence type="ECO:0000313" key="9">
    <source>
        <dbReference type="EMBL" id="RUP49456.1"/>
    </source>
</evidence>